<dbReference type="GO" id="GO:0016989">
    <property type="term" value="F:sigma factor antagonist activity"/>
    <property type="evidence" value="ECO:0007669"/>
    <property type="project" value="TreeGrafter"/>
</dbReference>
<organism evidence="3 4">
    <name type="scientific">Alistipes finegoldii</name>
    <dbReference type="NCBI Taxonomy" id="214856"/>
    <lineage>
        <taxon>Bacteria</taxon>
        <taxon>Pseudomonadati</taxon>
        <taxon>Bacteroidota</taxon>
        <taxon>Bacteroidia</taxon>
        <taxon>Bacteroidales</taxon>
        <taxon>Rikenellaceae</taxon>
        <taxon>Alistipes</taxon>
    </lineage>
</organism>
<feature type="domain" description="Protein FecR C-terminal" evidence="2">
    <location>
        <begin position="257"/>
        <end position="321"/>
    </location>
</feature>
<dbReference type="PIRSF" id="PIRSF018266">
    <property type="entry name" value="FecR"/>
    <property type="match status" value="1"/>
</dbReference>
<reference evidence="3" key="1">
    <citation type="submission" date="2022-01" db="EMBL/GenBank/DDBJ databases">
        <title>Novel bile acid biosynthetic pathways are enriched in the microbiome of centenarians.</title>
        <authorList>
            <person name="Sato Y."/>
            <person name="Atarashi K."/>
            <person name="Plichta R.D."/>
            <person name="Arai Y."/>
            <person name="Sasajima S."/>
            <person name="Kearney M.S."/>
            <person name="Suda W."/>
            <person name="Takeshita K."/>
            <person name="Sasaki T."/>
            <person name="Okamoto S."/>
            <person name="Skelly N.A."/>
            <person name="Okamura Y."/>
            <person name="Vlamakis H."/>
            <person name="Li Y."/>
            <person name="Tanoue T."/>
            <person name="Takei H."/>
            <person name="Nittono H."/>
            <person name="Narushima S."/>
            <person name="Irie J."/>
            <person name="Itoh H."/>
            <person name="Moriya K."/>
            <person name="Sugiura Y."/>
            <person name="Suematsu M."/>
            <person name="Moritoki N."/>
            <person name="Shibata S."/>
            <person name="Littman R.D."/>
            <person name="Fischbach A.M."/>
            <person name="Uwamino Y."/>
            <person name="Inoue T."/>
            <person name="Honda A."/>
            <person name="Hattori M."/>
            <person name="Murai T."/>
            <person name="Xavier J.R."/>
            <person name="Hirose N."/>
            <person name="Honda K."/>
        </authorList>
    </citation>
    <scope>NUCLEOTIDE SEQUENCE</scope>
    <source>
        <strain evidence="3">CE91-St16</strain>
    </source>
</reference>
<dbReference type="Pfam" id="PF16344">
    <property type="entry name" value="FecR_C"/>
    <property type="match status" value="1"/>
</dbReference>
<dbReference type="PANTHER" id="PTHR30273:SF2">
    <property type="entry name" value="PROTEIN FECR"/>
    <property type="match status" value="1"/>
</dbReference>
<gene>
    <name evidence="3" type="ORF">CE91St16_11280</name>
</gene>
<dbReference type="InterPro" id="IPR006860">
    <property type="entry name" value="FecR"/>
</dbReference>
<evidence type="ECO:0000313" key="3">
    <source>
        <dbReference type="EMBL" id="GKI18220.1"/>
    </source>
</evidence>
<dbReference type="InterPro" id="IPR032508">
    <property type="entry name" value="FecR_C"/>
</dbReference>
<evidence type="ECO:0000259" key="1">
    <source>
        <dbReference type="Pfam" id="PF04773"/>
    </source>
</evidence>
<feature type="domain" description="FecR protein" evidence="1">
    <location>
        <begin position="118"/>
        <end position="210"/>
    </location>
</feature>
<dbReference type="Proteomes" id="UP001055105">
    <property type="component" value="Unassembled WGS sequence"/>
</dbReference>
<accession>A0AA37NZ99</accession>
<dbReference type="FunFam" id="2.60.120.1440:FF:000001">
    <property type="entry name" value="Putative anti-sigma factor"/>
    <property type="match status" value="1"/>
</dbReference>
<comment type="caution">
    <text evidence="3">The sequence shown here is derived from an EMBL/GenBank/DDBJ whole genome shotgun (WGS) entry which is preliminary data.</text>
</comment>
<dbReference type="AlphaFoldDB" id="A0AA37NZ99"/>
<dbReference type="Gene3D" id="2.60.120.1440">
    <property type="match status" value="1"/>
</dbReference>
<evidence type="ECO:0000259" key="2">
    <source>
        <dbReference type="Pfam" id="PF16344"/>
    </source>
</evidence>
<dbReference type="EMBL" id="BQOL01000001">
    <property type="protein sequence ID" value="GKI18220.1"/>
    <property type="molecule type" value="Genomic_DNA"/>
</dbReference>
<dbReference type="InterPro" id="IPR012373">
    <property type="entry name" value="Ferrdict_sens_TM"/>
</dbReference>
<dbReference type="RefSeq" id="WP_244076244.1">
    <property type="nucleotide sequence ID" value="NZ_AP025581.1"/>
</dbReference>
<name>A0AA37NZ99_9BACT</name>
<dbReference type="Pfam" id="PF04773">
    <property type="entry name" value="FecR"/>
    <property type="match status" value="1"/>
</dbReference>
<proteinExistence type="predicted"/>
<sequence>MERLQIRELIGRFLHNDVPGELQTQFRRWMLQPGDGDEKEAALREEWTAVVESPAAADRSEELQRLRHTIRMREAQQRRSSIFRRIRYAAAAAAVLLFAVGEYYYVRSASAVPAEIRLLTARGSKGEFQLPDGTKVWLNASSRLTYPETFDRRERRVTLEGEAYFEVARNTSHPFVVDMNRMEIEVLGTTFDARYERTSGIAETTLNSGSICVRTSRSRQAVRLRPDERLVFNETTGSMIIEQVNASNYNSWIQPTLTFFDMTLEDIITNLERWFNVPIGTDASVDRTIRLSFHVRHESLEETLQVISLITGLQYTLDGESATFHTARTTRSR</sequence>
<protein>
    <submittedName>
        <fullName evidence="3">Anti-sigma factor</fullName>
    </submittedName>
</protein>
<evidence type="ECO:0000313" key="4">
    <source>
        <dbReference type="Proteomes" id="UP001055105"/>
    </source>
</evidence>
<dbReference type="Gene3D" id="3.55.50.30">
    <property type="match status" value="1"/>
</dbReference>
<dbReference type="PANTHER" id="PTHR30273">
    <property type="entry name" value="PERIPLASMIC SIGNAL SENSOR AND SIGMA FACTOR ACTIVATOR FECR-RELATED"/>
    <property type="match status" value="1"/>
</dbReference>